<evidence type="ECO:0000313" key="2">
    <source>
        <dbReference type="Proteomes" id="UP000280434"/>
    </source>
</evidence>
<dbReference type="Proteomes" id="UP000280434">
    <property type="component" value="Unassembled WGS sequence"/>
</dbReference>
<comment type="caution">
    <text evidence="1">The sequence shown here is derived from an EMBL/GenBank/DDBJ whole genome shotgun (WGS) entry which is preliminary data.</text>
</comment>
<proteinExistence type="predicted"/>
<reference evidence="1 2" key="1">
    <citation type="submission" date="2018-10" db="EMBL/GenBank/DDBJ databases">
        <title>Paraburkholderia sp. 7MK8-2, isolated from soil.</title>
        <authorList>
            <person name="Gao Z.-H."/>
            <person name="Qiu L.-H."/>
        </authorList>
    </citation>
    <scope>NUCLEOTIDE SEQUENCE [LARGE SCALE GENOMIC DNA]</scope>
    <source>
        <strain evidence="1 2">7MK8-2</strain>
    </source>
</reference>
<sequence>MIGNGLSASLIGAPDLGLLTMSEMVERGRAFADAVDVKLLSFPVSSTLAYAGMMTLLAEHVRVRGTTAASPQPLMPLDEYDAVLGRSGYA</sequence>
<dbReference type="AlphaFoldDB" id="A0A494XRP8"/>
<protein>
    <submittedName>
        <fullName evidence="1">Uncharacterized protein</fullName>
    </submittedName>
</protein>
<evidence type="ECO:0000313" key="1">
    <source>
        <dbReference type="EMBL" id="RKP52502.1"/>
    </source>
</evidence>
<gene>
    <name evidence="1" type="ORF">D7S89_03045</name>
</gene>
<dbReference type="RefSeq" id="WP_121275452.1">
    <property type="nucleotide sequence ID" value="NZ_RBZV01000001.1"/>
</dbReference>
<dbReference type="EMBL" id="RBZV01000001">
    <property type="protein sequence ID" value="RKP52502.1"/>
    <property type="molecule type" value="Genomic_DNA"/>
</dbReference>
<keyword evidence="2" id="KW-1185">Reference proteome</keyword>
<accession>A0A494XRP8</accession>
<organism evidence="1 2">
    <name type="scientific">Trinickia fusca</name>
    <dbReference type="NCBI Taxonomy" id="2419777"/>
    <lineage>
        <taxon>Bacteria</taxon>
        <taxon>Pseudomonadati</taxon>
        <taxon>Pseudomonadota</taxon>
        <taxon>Betaproteobacteria</taxon>
        <taxon>Burkholderiales</taxon>
        <taxon>Burkholderiaceae</taxon>
        <taxon>Trinickia</taxon>
    </lineage>
</organism>
<dbReference type="OrthoDB" id="9771433at2"/>
<name>A0A494XRP8_9BURK</name>